<dbReference type="HOGENOM" id="CLU_882999_0_0_1"/>
<dbReference type="SMR" id="G4MZN4"/>
<organism evidence="2 3">
    <name type="scientific">Pyricularia oryzae (strain 70-15 / ATCC MYA-4617 / FGSC 8958)</name>
    <name type="common">Rice blast fungus</name>
    <name type="synonym">Magnaporthe oryzae</name>
    <dbReference type="NCBI Taxonomy" id="242507"/>
    <lineage>
        <taxon>Eukaryota</taxon>
        <taxon>Fungi</taxon>
        <taxon>Dikarya</taxon>
        <taxon>Ascomycota</taxon>
        <taxon>Pezizomycotina</taxon>
        <taxon>Sordariomycetes</taxon>
        <taxon>Sordariomycetidae</taxon>
        <taxon>Magnaporthales</taxon>
        <taxon>Pyriculariaceae</taxon>
        <taxon>Pyricularia</taxon>
    </lineage>
</organism>
<accession>G4MZN4</accession>
<reference evidence="2 3" key="1">
    <citation type="journal article" date="2005" name="Nature">
        <title>The genome sequence of the rice blast fungus Magnaporthe grisea.</title>
        <authorList>
            <person name="Dean R.A."/>
            <person name="Talbot N.J."/>
            <person name="Ebbole D.J."/>
            <person name="Farman M.L."/>
            <person name="Mitchell T.K."/>
            <person name="Orbach M.J."/>
            <person name="Thon M."/>
            <person name="Kulkarni R."/>
            <person name="Xu J.R."/>
            <person name="Pan H."/>
            <person name="Read N.D."/>
            <person name="Lee Y.H."/>
            <person name="Carbone I."/>
            <person name="Brown D."/>
            <person name="Oh Y.Y."/>
            <person name="Donofrio N."/>
            <person name="Jeong J.S."/>
            <person name="Soanes D.M."/>
            <person name="Djonovic S."/>
            <person name="Kolomiets E."/>
            <person name="Rehmeyer C."/>
            <person name="Li W."/>
            <person name="Harding M."/>
            <person name="Kim S."/>
            <person name="Lebrun M.H."/>
            <person name="Bohnert H."/>
            <person name="Coughlan S."/>
            <person name="Butler J."/>
            <person name="Calvo S."/>
            <person name="Ma L.J."/>
            <person name="Nicol R."/>
            <person name="Purcell S."/>
            <person name="Nusbaum C."/>
            <person name="Galagan J.E."/>
            <person name="Birren B.W."/>
        </authorList>
    </citation>
    <scope>NUCLEOTIDE SEQUENCE [LARGE SCALE GENOMIC DNA]</scope>
    <source>
        <strain evidence="3">70-15 / ATCC MYA-4617 / FGSC 8958</strain>
    </source>
</reference>
<evidence type="ECO:0000313" key="2">
    <source>
        <dbReference type="EMBL" id="EHA55398.1"/>
    </source>
</evidence>
<dbReference type="GeneID" id="2683037"/>
<sequence>MQIPNTVRVGLGAHVINRTVYLRVQPMPETLAERRAVLRMLQRSGEVQVFKKLRREDSFISIFRSSKDAIELVKRAPIRYELVVENTGVNLMDSRDITPTVAPIETMAHGTSDTETPAAQSQQYAELETDEPLPEQLPLTPEQQQEDGDSSAPSSTFSTVRQRSFMLSAFITNRHAHYTHIRRSRLYGPWEREQHAAQTFMSRALRNIVPSDHDSQPFADWITSDQLNEARIEEHDEQQRSGLATTYVEVRKAKREHKALLQKNMGKIGQKPVLADRVSTVQSDCRIERWGLICIFELAAPHVVIYAARLARATK</sequence>
<dbReference type="OMA" id="HKEHIRM"/>
<dbReference type="KEGG" id="mgr:MGG_07023"/>
<gene>
    <name evidence="2" type="ORF">MGG_07023</name>
</gene>
<dbReference type="EMBL" id="CM001232">
    <property type="protein sequence ID" value="EHA55398.1"/>
    <property type="molecule type" value="Genomic_DNA"/>
</dbReference>
<name>G4MZN4_PYRO7</name>
<protein>
    <submittedName>
        <fullName evidence="2">Uncharacterized protein</fullName>
    </submittedName>
</protein>
<proteinExistence type="predicted"/>
<dbReference type="RefSeq" id="XP_003715205.1">
    <property type="nucleotide sequence ID" value="XM_003715157.1"/>
</dbReference>
<keyword evidence="3" id="KW-1185">Reference proteome</keyword>
<evidence type="ECO:0000256" key="1">
    <source>
        <dbReference type="SAM" id="MobiDB-lite"/>
    </source>
</evidence>
<feature type="region of interest" description="Disordered" evidence="1">
    <location>
        <begin position="109"/>
        <end position="157"/>
    </location>
</feature>
<dbReference type="VEuPathDB" id="FungiDB:MGG_07023"/>
<reference key="2">
    <citation type="submission" date="2011-05" db="EMBL/GenBank/DDBJ databases">
        <title>The Genome Sequence of Magnaporthe oryzae 70-15.</title>
        <authorList>
            <consortium name="The Broad Institute Genome Sequencing Platform"/>
            <person name="Ma L.-J."/>
            <person name="Dead R."/>
            <person name="Young S.K."/>
            <person name="Zeng Q."/>
            <person name="Gargeya S."/>
            <person name="Fitzgerald M."/>
            <person name="Haas B."/>
            <person name="Abouelleil A."/>
            <person name="Alvarado L."/>
            <person name="Arachchi H.M."/>
            <person name="Berlin A."/>
            <person name="Brown A."/>
            <person name="Chapman S.B."/>
            <person name="Chen Z."/>
            <person name="Dunbar C."/>
            <person name="Freedman E."/>
            <person name="Gearin G."/>
            <person name="Gellesch M."/>
            <person name="Goldberg J."/>
            <person name="Griggs A."/>
            <person name="Gujja S."/>
            <person name="Heiman D."/>
            <person name="Howarth C."/>
            <person name="Larson L."/>
            <person name="Lui A."/>
            <person name="MacDonald P.J.P."/>
            <person name="Mehta T."/>
            <person name="Montmayeur A."/>
            <person name="Murphy C."/>
            <person name="Neiman D."/>
            <person name="Pearson M."/>
            <person name="Priest M."/>
            <person name="Roberts A."/>
            <person name="Saif S."/>
            <person name="Shea T."/>
            <person name="Shenoy N."/>
            <person name="Sisk P."/>
            <person name="Stolte C."/>
            <person name="Sykes S."/>
            <person name="Yandava C."/>
            <person name="Wortman J."/>
            <person name="Nusbaum C."/>
            <person name="Birren B."/>
        </authorList>
    </citation>
    <scope>NUCLEOTIDE SEQUENCE</scope>
    <source>
        <strain>70-15</strain>
    </source>
</reference>
<dbReference type="eggNOG" id="ENOG502SX98">
    <property type="taxonomic scope" value="Eukaryota"/>
</dbReference>
<evidence type="ECO:0000313" key="3">
    <source>
        <dbReference type="Proteomes" id="UP000009058"/>
    </source>
</evidence>
<feature type="compositionally biased region" description="Low complexity" evidence="1">
    <location>
        <begin position="134"/>
        <end position="143"/>
    </location>
</feature>
<feature type="compositionally biased region" description="Polar residues" evidence="1">
    <location>
        <begin position="109"/>
        <end position="124"/>
    </location>
</feature>
<dbReference type="OrthoDB" id="5367448at2759"/>
<dbReference type="AlphaFoldDB" id="G4MZN4"/>
<dbReference type="Proteomes" id="UP000009058">
    <property type="component" value="Chromosome 2"/>
</dbReference>
<dbReference type="InParanoid" id="G4MZN4"/>